<dbReference type="GO" id="GO:0006508">
    <property type="term" value="P:proteolysis"/>
    <property type="evidence" value="ECO:0007669"/>
    <property type="project" value="UniProtKB-KW"/>
</dbReference>
<accession>A0AB35PMN9</accession>
<evidence type="ECO:0000313" key="1">
    <source>
        <dbReference type="EMBL" id="MDR4181162.1"/>
    </source>
</evidence>
<dbReference type="RefSeq" id="WP_309414984.1">
    <property type="nucleotide sequence ID" value="NZ_VKQN01000239.1"/>
</dbReference>
<protein>
    <submittedName>
        <fullName evidence="1">Zn-dependent protease</fullName>
    </submittedName>
</protein>
<dbReference type="PROSITE" id="PS51257">
    <property type="entry name" value="PROKAR_LIPOPROTEIN"/>
    <property type="match status" value="1"/>
</dbReference>
<dbReference type="AlphaFoldDB" id="A0AB35PMN9"/>
<reference evidence="1" key="1">
    <citation type="submission" date="2019-07" db="EMBL/GenBank/DDBJ databases">
        <title>Phylogenomic Reclassification of ATCC Bacillus Strains and Various Taxa within the Genus Bacillus.</title>
        <authorList>
            <person name="Riojas M.A."/>
            <person name="Frank A.M."/>
            <person name="Fenn S.L."/>
            <person name="King S.P."/>
            <person name="Brower S.M."/>
            <person name="Hazbon M.H."/>
        </authorList>
    </citation>
    <scope>NUCLEOTIDE SEQUENCE</scope>
    <source>
        <strain evidence="1">ATCC 35646</strain>
    </source>
</reference>
<organism evidence="1 2">
    <name type="scientific">Bacillus thuringiensis</name>
    <dbReference type="NCBI Taxonomy" id="1428"/>
    <lineage>
        <taxon>Bacteria</taxon>
        <taxon>Bacillati</taxon>
        <taxon>Bacillota</taxon>
        <taxon>Bacilli</taxon>
        <taxon>Bacillales</taxon>
        <taxon>Bacillaceae</taxon>
        <taxon>Bacillus</taxon>
        <taxon>Bacillus cereus group</taxon>
    </lineage>
</organism>
<dbReference type="GO" id="GO:0008233">
    <property type="term" value="F:peptidase activity"/>
    <property type="evidence" value="ECO:0007669"/>
    <property type="project" value="UniProtKB-KW"/>
</dbReference>
<proteinExistence type="predicted"/>
<sequence>MIERAGRREDGTGRRLSAAPALVCAALTLSACGNVGRFEQVTPAAAAAPVKPNRVVQQTPN</sequence>
<keyword evidence="1" id="KW-0645">Protease</keyword>
<evidence type="ECO:0000313" key="2">
    <source>
        <dbReference type="Proteomes" id="UP001181533"/>
    </source>
</evidence>
<dbReference type="EMBL" id="VKQN01000239">
    <property type="protein sequence ID" value="MDR4181162.1"/>
    <property type="molecule type" value="Genomic_DNA"/>
</dbReference>
<keyword evidence="1" id="KW-0378">Hydrolase</keyword>
<name>A0AB35PMN9_BACTU</name>
<dbReference type="Proteomes" id="UP001181533">
    <property type="component" value="Unassembled WGS sequence"/>
</dbReference>
<feature type="non-terminal residue" evidence="1">
    <location>
        <position position="61"/>
    </location>
</feature>
<comment type="caution">
    <text evidence="1">The sequence shown here is derived from an EMBL/GenBank/DDBJ whole genome shotgun (WGS) entry which is preliminary data.</text>
</comment>
<gene>
    <name evidence="1" type="ORF">FO599_35490</name>
</gene>